<evidence type="ECO:0000256" key="2">
    <source>
        <dbReference type="ARBA" id="ARBA00005156"/>
    </source>
</evidence>
<dbReference type="InterPro" id="IPR042263">
    <property type="entry name" value="DPH1/DPH2_1"/>
</dbReference>
<dbReference type="Proteomes" id="UP001381693">
    <property type="component" value="Unassembled WGS sequence"/>
</dbReference>
<keyword evidence="11" id="KW-1185">Reference proteome</keyword>
<comment type="similarity">
    <text evidence="3 9">Belongs to the DPH1/DPH2 family. DPH2 subfamily.</text>
</comment>
<accession>A0AAN9AD72</accession>
<keyword evidence="5 9" id="KW-0479">Metal-binding</keyword>
<evidence type="ECO:0000256" key="6">
    <source>
        <dbReference type="ARBA" id="ARBA00023004"/>
    </source>
</evidence>
<comment type="cofactor">
    <cofactor evidence="1">
        <name>[4Fe-4S] cluster</name>
        <dbReference type="ChEBI" id="CHEBI:49883"/>
    </cofactor>
</comment>
<dbReference type="GO" id="GO:0051536">
    <property type="term" value="F:iron-sulfur cluster binding"/>
    <property type="evidence" value="ECO:0007669"/>
    <property type="project" value="UniProtKB-KW"/>
</dbReference>
<comment type="caution">
    <text evidence="10">The sequence shown here is derived from an EMBL/GenBank/DDBJ whole genome shotgun (WGS) entry which is preliminary data.</text>
</comment>
<dbReference type="PANTHER" id="PTHR10762:SF2">
    <property type="entry name" value="2-(3-AMINO-3-CARBOXYPROPYL)HISTIDINE SYNTHASE SUBUNIT 2"/>
    <property type="match status" value="1"/>
</dbReference>
<dbReference type="InterPro" id="IPR016435">
    <property type="entry name" value="DPH1/DPH2"/>
</dbReference>
<proteinExistence type="inferred from homology"/>
<dbReference type="EMBL" id="JAXCGZ010006155">
    <property type="protein sequence ID" value="KAK7080062.1"/>
    <property type="molecule type" value="Genomic_DNA"/>
</dbReference>
<gene>
    <name evidence="10" type="primary">DPH2</name>
    <name evidence="10" type="ORF">SK128_000731</name>
</gene>
<evidence type="ECO:0000256" key="5">
    <source>
        <dbReference type="ARBA" id="ARBA00022723"/>
    </source>
</evidence>
<dbReference type="Gene3D" id="3.40.50.11840">
    <property type="entry name" value="Diphthamide synthesis DPH1/DPH2 domain 1"/>
    <property type="match status" value="1"/>
</dbReference>
<reference evidence="10 11" key="1">
    <citation type="submission" date="2023-11" db="EMBL/GenBank/DDBJ databases">
        <title>Halocaridina rubra genome assembly.</title>
        <authorList>
            <person name="Smith C."/>
        </authorList>
    </citation>
    <scope>NUCLEOTIDE SEQUENCE [LARGE SCALE GENOMIC DNA]</scope>
    <source>
        <strain evidence="10">EP-1</strain>
        <tissue evidence="10">Whole</tissue>
    </source>
</reference>
<dbReference type="SFLD" id="SFLDS00032">
    <property type="entry name" value="Radical_SAM_3-amino-3-carboxyp"/>
    <property type="match status" value="1"/>
</dbReference>
<dbReference type="AlphaFoldDB" id="A0AAN9AD72"/>
<evidence type="ECO:0000256" key="1">
    <source>
        <dbReference type="ARBA" id="ARBA00001966"/>
    </source>
</evidence>
<evidence type="ECO:0000256" key="8">
    <source>
        <dbReference type="ARBA" id="ARBA00045159"/>
    </source>
</evidence>
<sequence>MATLTNSGTACLERTLDIEALAKDTNDLEVNYEIQRCVSWIKAGNFKKVCLQFPDELLVDAPAVARILTELLGFRVYILGDTTYGSCCVDEVAAEHIGADAVIHFGRTCLSPSKRIPVLYVFTRIFVDLSAVHSGLLKAVDDSMKKLIFVYDIRCHYVADSVVTKLQEYFSQLLSAELLLNYCDTISSEKGDSHLDGVTTITFNGRSVNLPSESSIKDYQFVYLGTSSPTLTSMLLRFSENTFYCIDPSDGSVECASGMRTVMSRNAKLEMAKDADIIGILVGTLGVADYRDVIVRLKHIIKSAGKRSYTFVVGKPNEPKLANIAEVDIFVYVSCPETAIVERLTDPALYKKLITPWELEVALLEEQEWSLQFESDFRELLPGGVRHVEMTSALQEETVNVSLLTNKTQRLGVRYVAEDPLDSKSGAVVLQNGLAIAELHVGGGGEILQGRTWQGLDSSVTAPVPVGHVVEGRAGIASIYVDENKSNTS</sequence>
<evidence type="ECO:0000256" key="4">
    <source>
        <dbReference type="ARBA" id="ARBA00021914"/>
    </source>
</evidence>
<organism evidence="10 11">
    <name type="scientific">Halocaridina rubra</name>
    <name type="common">Hawaiian red shrimp</name>
    <dbReference type="NCBI Taxonomy" id="373956"/>
    <lineage>
        <taxon>Eukaryota</taxon>
        <taxon>Metazoa</taxon>
        <taxon>Ecdysozoa</taxon>
        <taxon>Arthropoda</taxon>
        <taxon>Crustacea</taxon>
        <taxon>Multicrustacea</taxon>
        <taxon>Malacostraca</taxon>
        <taxon>Eumalacostraca</taxon>
        <taxon>Eucarida</taxon>
        <taxon>Decapoda</taxon>
        <taxon>Pleocyemata</taxon>
        <taxon>Caridea</taxon>
        <taxon>Atyoidea</taxon>
        <taxon>Atyidae</taxon>
        <taxon>Halocaridina</taxon>
    </lineage>
</organism>
<dbReference type="Gene3D" id="3.40.50.11860">
    <property type="entry name" value="Diphthamide synthesis DPH1/DPH2 domain 3"/>
    <property type="match status" value="1"/>
</dbReference>
<dbReference type="FunFam" id="3.40.50.11860:FF:000001">
    <property type="entry name" value="2-(3-amino-3-carboxypropyl)histidine synthase subunit 2"/>
    <property type="match status" value="1"/>
</dbReference>
<dbReference type="GO" id="GO:0017183">
    <property type="term" value="P:protein histidyl modification to diphthamide"/>
    <property type="evidence" value="ECO:0007669"/>
    <property type="project" value="InterPro"/>
</dbReference>
<dbReference type="PANTHER" id="PTHR10762">
    <property type="entry name" value="DIPHTHAMIDE BIOSYNTHESIS PROTEIN"/>
    <property type="match status" value="1"/>
</dbReference>
<evidence type="ECO:0000256" key="9">
    <source>
        <dbReference type="RuleBase" id="RU364133"/>
    </source>
</evidence>
<comment type="function">
    <text evidence="8 9">Required for the first step of diphthamide biosynthesis, a post-translational modification of histidine which occurs in elongation factor 2. DPH1 and DPH2 transfer a 3-amino-3-carboxypropyl (ACP) group from S-adenosyl-L-methionine (SAM) to a histidine residue, the reaction is assisted by a reduction system comprising DPH3 and a NADH-dependent reductase. Facilitates the reduction of the catalytic iron-sulfur cluster found in the DPH1 subunit.</text>
</comment>
<dbReference type="FunFam" id="3.40.50.11840:FF:000002">
    <property type="entry name" value="2-(3-amino-3-carboxypropyl)histidine synthase subunit 2"/>
    <property type="match status" value="1"/>
</dbReference>
<dbReference type="InterPro" id="IPR010014">
    <property type="entry name" value="DHP2"/>
</dbReference>
<comment type="pathway">
    <text evidence="2 9">Protein modification; peptidyl-diphthamide biosynthesis.</text>
</comment>
<dbReference type="GO" id="GO:0046872">
    <property type="term" value="F:metal ion binding"/>
    <property type="evidence" value="ECO:0007669"/>
    <property type="project" value="UniProtKB-KW"/>
</dbReference>
<dbReference type="NCBIfam" id="TIGR00322">
    <property type="entry name" value="diphth2_R"/>
    <property type="match status" value="1"/>
</dbReference>
<keyword evidence="6 9" id="KW-0408">Iron</keyword>
<name>A0AAN9AD72_HALRR</name>
<protein>
    <recommendedName>
        <fullName evidence="4 9">2-(3-amino-3-carboxypropyl)histidine synthase subunit 2</fullName>
    </recommendedName>
</protein>
<dbReference type="Pfam" id="PF01866">
    <property type="entry name" value="Diphthamide_syn"/>
    <property type="match status" value="1"/>
</dbReference>
<evidence type="ECO:0000256" key="7">
    <source>
        <dbReference type="ARBA" id="ARBA00023014"/>
    </source>
</evidence>
<evidence type="ECO:0000313" key="10">
    <source>
        <dbReference type="EMBL" id="KAK7080062.1"/>
    </source>
</evidence>
<evidence type="ECO:0000313" key="11">
    <source>
        <dbReference type="Proteomes" id="UP001381693"/>
    </source>
</evidence>
<evidence type="ECO:0000256" key="3">
    <source>
        <dbReference type="ARBA" id="ARBA00006179"/>
    </source>
</evidence>
<dbReference type="GO" id="GO:0090560">
    <property type="term" value="F:2-(3-amino-3-carboxypropyl)histidine synthase activity"/>
    <property type="evidence" value="ECO:0007669"/>
    <property type="project" value="InterPro"/>
</dbReference>
<dbReference type="InterPro" id="IPR042265">
    <property type="entry name" value="DPH1/DPH2_3"/>
</dbReference>
<dbReference type="NCBIfam" id="TIGR00272">
    <property type="entry name" value="DPH2"/>
    <property type="match status" value="1"/>
</dbReference>
<dbReference type="SFLD" id="SFLDG01121">
    <property type="entry name" value="Diphthamide_biosynthesis"/>
    <property type="match status" value="1"/>
</dbReference>
<keyword evidence="7 9" id="KW-0411">Iron-sulfur</keyword>